<dbReference type="Pfam" id="PF02824">
    <property type="entry name" value="TGS"/>
    <property type="match status" value="1"/>
</dbReference>
<dbReference type="InterPro" id="IPR012676">
    <property type="entry name" value="TGS-like"/>
</dbReference>
<dbReference type="STRING" id="392333.SAMN05660860_00835"/>
<proteinExistence type="predicted"/>
<reference evidence="2 3" key="1">
    <citation type="submission" date="2016-10" db="EMBL/GenBank/DDBJ databases">
        <authorList>
            <person name="de Groot N.N."/>
        </authorList>
    </citation>
    <scope>NUCLEOTIDE SEQUENCE [LARGE SCALE GENOMIC DNA]</scope>
    <source>
        <strain evidence="2 3">DSM 17813</strain>
    </source>
</reference>
<feature type="domain" description="TGS" evidence="1">
    <location>
        <begin position="381"/>
        <end position="442"/>
    </location>
</feature>
<dbReference type="PANTHER" id="PTHR43061:SF1">
    <property type="entry name" value="GTP DIPHOSPHOKINASE RSH1, CHLOROPLASTIC-RELATED"/>
    <property type="match status" value="1"/>
</dbReference>
<dbReference type="Proteomes" id="UP000182146">
    <property type="component" value="Unassembled WGS sequence"/>
</dbReference>
<organism evidence="2 3">
    <name type="scientific">Geoalkalibacter ferrihydriticus</name>
    <dbReference type="NCBI Taxonomy" id="392333"/>
    <lineage>
        <taxon>Bacteria</taxon>
        <taxon>Pseudomonadati</taxon>
        <taxon>Thermodesulfobacteriota</taxon>
        <taxon>Desulfuromonadia</taxon>
        <taxon>Desulfuromonadales</taxon>
        <taxon>Geoalkalibacteraceae</taxon>
        <taxon>Geoalkalibacter</taxon>
    </lineage>
</organism>
<dbReference type="CDD" id="cd00077">
    <property type="entry name" value="HDc"/>
    <property type="match status" value="1"/>
</dbReference>
<dbReference type="GO" id="GO:0015969">
    <property type="term" value="P:guanosine tetraphosphate metabolic process"/>
    <property type="evidence" value="ECO:0007669"/>
    <property type="project" value="InterPro"/>
</dbReference>
<dbReference type="InterPro" id="IPR004095">
    <property type="entry name" value="TGS"/>
</dbReference>
<evidence type="ECO:0000313" key="3">
    <source>
        <dbReference type="Proteomes" id="UP000182146"/>
    </source>
</evidence>
<dbReference type="Gene3D" id="1.10.3210.10">
    <property type="entry name" value="Hypothetical protein af1432"/>
    <property type="match status" value="1"/>
</dbReference>
<evidence type="ECO:0000259" key="1">
    <source>
        <dbReference type="PROSITE" id="PS51880"/>
    </source>
</evidence>
<gene>
    <name evidence="2" type="ORF">SAMN05660860_00835</name>
</gene>
<dbReference type="Pfam" id="PF13328">
    <property type="entry name" value="HD_4"/>
    <property type="match status" value="1"/>
</dbReference>
<dbReference type="OrthoDB" id="9805041at2"/>
<dbReference type="AlphaFoldDB" id="A0A1G9KQD8"/>
<dbReference type="SMART" id="SM00471">
    <property type="entry name" value="HDc"/>
    <property type="match status" value="1"/>
</dbReference>
<evidence type="ECO:0000313" key="2">
    <source>
        <dbReference type="EMBL" id="SDL51978.1"/>
    </source>
</evidence>
<dbReference type="SUPFAM" id="SSF109604">
    <property type="entry name" value="HD-domain/PDEase-like"/>
    <property type="match status" value="1"/>
</dbReference>
<dbReference type="SUPFAM" id="SSF81271">
    <property type="entry name" value="TGS-like"/>
    <property type="match status" value="1"/>
</dbReference>
<dbReference type="InterPro" id="IPR012675">
    <property type="entry name" value="Beta-grasp_dom_sf"/>
</dbReference>
<accession>A0A1G9KQD8</accession>
<dbReference type="Gene3D" id="3.10.20.30">
    <property type="match status" value="1"/>
</dbReference>
<dbReference type="Gene3D" id="3.30.460.10">
    <property type="entry name" value="Beta Polymerase, domain 2"/>
    <property type="match status" value="1"/>
</dbReference>
<dbReference type="SUPFAM" id="SSF81301">
    <property type="entry name" value="Nucleotidyltransferase"/>
    <property type="match status" value="1"/>
</dbReference>
<dbReference type="EMBL" id="FNGU01000001">
    <property type="protein sequence ID" value="SDL51978.1"/>
    <property type="molecule type" value="Genomic_DNA"/>
</dbReference>
<dbReference type="RefSeq" id="WP_052446082.1">
    <property type="nucleotide sequence ID" value="NZ_FNGU01000001.1"/>
</dbReference>
<dbReference type="PROSITE" id="PS51880">
    <property type="entry name" value="TGS"/>
    <property type="match status" value="1"/>
</dbReference>
<dbReference type="InterPro" id="IPR007685">
    <property type="entry name" value="RelA_SpoT"/>
</dbReference>
<dbReference type="Pfam" id="PF04607">
    <property type="entry name" value="RelA_SpoT"/>
    <property type="match status" value="1"/>
</dbReference>
<dbReference type="PANTHER" id="PTHR43061">
    <property type="entry name" value="GTP DIPHOSPHOKINASE RSH1, CHLOROPLASTIC-RELATED"/>
    <property type="match status" value="1"/>
</dbReference>
<sequence>MNEADERTQKRLISEIMELLVTHYGGGMSEQELDQSIDFLQQALEMARVSHEGQLRKSGEPYFFHPLRVAHLAARHWMDFSSVIASLMHDVVEDTPVTLTEVEKAFGAEVALLVNGLTKASDESLSRETLKATTYRKTVLLAIEDVRVLCLKFWDRLDNLQTIGALHPDKQSLIAEETRSIYVPLAQHLGMGRVANELEALALRILYPRRYQRYQNVMDALRAQMEPYLRQMRSKMHNACEHQKFSVLLRDRWRPFSISAAKVQNRGLSTLYTLEIQVDRTMDAYLALGLLHGLFHPIPGKLRDHLHLVSQFGYQAIKTTIQAGEHRIRVEITTRKLARFNEAGVLAPGFEFSVSNFKGLMQSLTEGESLFDTESLRLASASIQVYTPAGDTRTLPEGSSALDFAFDIHEDLGLHARRARVNGQTRLLRYRLMDGDQVEIEQSSSPQVLPKWLEWAVTPRARNAVRRYLRSRVKGEEKNEQTVVS</sequence>
<dbReference type="InterPro" id="IPR003607">
    <property type="entry name" value="HD/PDEase_dom"/>
</dbReference>
<dbReference type="InterPro" id="IPR043519">
    <property type="entry name" value="NT_sf"/>
</dbReference>
<protein>
    <recommendedName>
        <fullName evidence="1">TGS domain-containing protein</fullName>
    </recommendedName>
</protein>
<name>A0A1G9KQD8_9BACT</name>